<dbReference type="PRINTS" id="PR00417">
    <property type="entry name" value="PRTPISMRASEI"/>
</dbReference>
<feature type="region of interest" description="Disordered" evidence="5">
    <location>
        <begin position="506"/>
        <end position="568"/>
    </location>
</feature>
<dbReference type="InterPro" id="IPR013825">
    <property type="entry name" value="Topo_IA_cen_sub2"/>
</dbReference>
<dbReference type="PANTHER" id="PTHR42785">
    <property type="entry name" value="DNA TOPOISOMERASE, TYPE IA, CORE"/>
    <property type="match status" value="1"/>
</dbReference>
<dbReference type="InterPro" id="IPR013826">
    <property type="entry name" value="Topo_IA_cen_sub3"/>
</dbReference>
<dbReference type="SUPFAM" id="SSF56712">
    <property type="entry name" value="Prokaryotic type I DNA topoisomerase"/>
    <property type="match status" value="1"/>
</dbReference>
<accession>A0A644YY21</accession>
<feature type="domain" description="Topo IA-type catalytic" evidence="6">
    <location>
        <begin position="1"/>
        <end position="372"/>
    </location>
</feature>
<dbReference type="InterPro" id="IPR023405">
    <property type="entry name" value="Topo_IA_core_domain"/>
</dbReference>
<dbReference type="InterPro" id="IPR023406">
    <property type="entry name" value="Topo_IA_AS"/>
</dbReference>
<name>A0A644YY21_9ZZZZ</name>
<organism evidence="7">
    <name type="scientific">bioreactor metagenome</name>
    <dbReference type="NCBI Taxonomy" id="1076179"/>
    <lineage>
        <taxon>unclassified sequences</taxon>
        <taxon>metagenomes</taxon>
        <taxon>ecological metagenomes</taxon>
    </lineage>
</organism>
<feature type="compositionally biased region" description="Basic and acidic residues" evidence="5">
    <location>
        <begin position="506"/>
        <end position="519"/>
    </location>
</feature>
<dbReference type="GO" id="GO:0003917">
    <property type="term" value="F:DNA topoisomerase type I (single strand cut, ATP-independent) activity"/>
    <property type="evidence" value="ECO:0007669"/>
    <property type="project" value="InterPro"/>
</dbReference>
<keyword evidence="2" id="KW-0799">Topoisomerase</keyword>
<dbReference type="InterPro" id="IPR000380">
    <property type="entry name" value="Topo_IA"/>
</dbReference>
<sequence length="568" mass="64472">MTQKAQVFSKEGKVLAKTPAAIAVFSLEKQDDKKLALKEKSQTEQIVADLQEAEYRVTAVEKVERRRQSLPPFTTSLLQQAAATAFGFSVKQTMTLAQQLYEEGLITYHRTDSFNLAVSAVEKARQYIQDTFGAEFLPKEARHFAKTAKNAQEAHEAIRVTDLTISKEMVLEKSSRFTEQHQKLYDLIWRRFLASQMSEAVYDQTTVQVEAKKPGGHHKYGLKVVGSVLKFAGWRKLFQTGEDALIPDLAVNDLLDLHDLFSLQKFTQPPARYNDASLVKELEKRGIGRPSTYASIISVIVERGYVERQQRKFFATPIGMTVSDFLLEHFPDLMDYDFTAEMEEDLDRISRGEKEWEKVIDVFYKPLAKKIASVSKNADRVAVPVEETDELCPECQKLVAAGELPAKEAGKVVIRSGRFGKFKSCSRFPDCKYTENIVETLPDQKCPLCQQGDIIVRNTRFGKQFFGCSRYPECDWASWKKPEPGFRLTAKEWAEVKRKREEWKARFKKKEPAAEEKTVKTSAAAKTSKKTSSKSRPQKVAKVGVVRRTSKKTASKKVTSKKVTAQTK</sequence>
<evidence type="ECO:0000313" key="7">
    <source>
        <dbReference type="EMBL" id="MPM30874.1"/>
    </source>
</evidence>
<dbReference type="InterPro" id="IPR013497">
    <property type="entry name" value="Topo_IA_cen"/>
</dbReference>
<feature type="compositionally biased region" description="Basic residues" evidence="5">
    <location>
        <begin position="548"/>
        <end position="560"/>
    </location>
</feature>
<gene>
    <name evidence="7" type="primary">topA_30</name>
    <name evidence="7" type="ORF">SDC9_77425</name>
</gene>
<proteinExistence type="predicted"/>
<dbReference type="EC" id="5.6.2.2" evidence="7"/>
<dbReference type="GO" id="GO:0005694">
    <property type="term" value="C:chromosome"/>
    <property type="evidence" value="ECO:0007669"/>
    <property type="project" value="InterPro"/>
</dbReference>
<evidence type="ECO:0000259" key="6">
    <source>
        <dbReference type="PROSITE" id="PS52039"/>
    </source>
</evidence>
<dbReference type="Gene3D" id="2.70.20.10">
    <property type="entry name" value="Topoisomerase I, domain 3"/>
    <property type="match status" value="1"/>
</dbReference>
<evidence type="ECO:0000256" key="2">
    <source>
        <dbReference type="ARBA" id="ARBA00023029"/>
    </source>
</evidence>
<dbReference type="GO" id="GO:0003918">
    <property type="term" value="F:DNA topoisomerase type II (double strand cut, ATP-hydrolyzing) activity"/>
    <property type="evidence" value="ECO:0007669"/>
    <property type="project" value="UniProtKB-EC"/>
</dbReference>
<feature type="compositionally biased region" description="Basic residues" evidence="5">
    <location>
        <begin position="527"/>
        <end position="539"/>
    </location>
</feature>
<comment type="caution">
    <text evidence="7">The sequence shown here is derived from an EMBL/GenBank/DDBJ whole genome shotgun (WGS) entry which is preliminary data.</text>
</comment>
<evidence type="ECO:0000256" key="5">
    <source>
        <dbReference type="SAM" id="MobiDB-lite"/>
    </source>
</evidence>
<dbReference type="Gene3D" id="1.10.290.10">
    <property type="entry name" value="Topoisomerase I, domain 4"/>
    <property type="match status" value="1"/>
</dbReference>
<dbReference type="Gene3D" id="3.30.65.10">
    <property type="entry name" value="Bacterial Topoisomerase I, domain 1"/>
    <property type="match status" value="2"/>
</dbReference>
<dbReference type="InterPro" id="IPR013498">
    <property type="entry name" value="Topo_IA_Znf"/>
</dbReference>
<protein>
    <submittedName>
        <fullName evidence="7">DNA topoisomerase 1</fullName>
        <ecNumber evidence="7">5.6.2.2</ecNumber>
    </submittedName>
</protein>
<dbReference type="EMBL" id="VSSQ01005914">
    <property type="protein sequence ID" value="MPM30874.1"/>
    <property type="molecule type" value="Genomic_DNA"/>
</dbReference>
<dbReference type="CDD" id="cd00186">
    <property type="entry name" value="TOP1Ac"/>
    <property type="match status" value="1"/>
</dbReference>
<dbReference type="GO" id="GO:0006265">
    <property type="term" value="P:DNA topological change"/>
    <property type="evidence" value="ECO:0007669"/>
    <property type="project" value="InterPro"/>
</dbReference>
<dbReference type="PANTHER" id="PTHR42785:SF1">
    <property type="entry name" value="DNA TOPOISOMERASE"/>
    <property type="match status" value="1"/>
</dbReference>
<dbReference type="SUPFAM" id="SSF57783">
    <property type="entry name" value="Zinc beta-ribbon"/>
    <property type="match status" value="1"/>
</dbReference>
<evidence type="ECO:0000256" key="4">
    <source>
        <dbReference type="ARBA" id="ARBA00023235"/>
    </source>
</evidence>
<keyword evidence="4 7" id="KW-0413">Isomerase</keyword>
<keyword evidence="3" id="KW-0238">DNA-binding</keyword>
<dbReference type="Pfam" id="PF01396">
    <property type="entry name" value="Zn_ribbon_Top1"/>
    <property type="match status" value="2"/>
</dbReference>
<dbReference type="GO" id="GO:0046872">
    <property type="term" value="F:metal ion binding"/>
    <property type="evidence" value="ECO:0007669"/>
    <property type="project" value="UniProtKB-KW"/>
</dbReference>
<dbReference type="Gene3D" id="1.10.460.10">
    <property type="entry name" value="Topoisomerase I, domain 2"/>
    <property type="match status" value="1"/>
</dbReference>
<dbReference type="PROSITE" id="PS52039">
    <property type="entry name" value="TOPO_IA_2"/>
    <property type="match status" value="1"/>
</dbReference>
<dbReference type="Pfam" id="PF01131">
    <property type="entry name" value="Topoisom_bac"/>
    <property type="match status" value="1"/>
</dbReference>
<evidence type="ECO:0000256" key="1">
    <source>
        <dbReference type="ARBA" id="ARBA00022723"/>
    </source>
</evidence>
<dbReference type="GO" id="GO:0003677">
    <property type="term" value="F:DNA binding"/>
    <property type="evidence" value="ECO:0007669"/>
    <property type="project" value="UniProtKB-KW"/>
</dbReference>
<keyword evidence="1" id="KW-0479">Metal-binding</keyword>
<dbReference type="SMART" id="SM00437">
    <property type="entry name" value="TOP1Ac"/>
    <property type="match status" value="1"/>
</dbReference>
<evidence type="ECO:0000256" key="3">
    <source>
        <dbReference type="ARBA" id="ARBA00023125"/>
    </source>
</evidence>
<dbReference type="AlphaFoldDB" id="A0A644YY21"/>
<dbReference type="InterPro" id="IPR013824">
    <property type="entry name" value="Topo_IA_cen_sub1"/>
</dbReference>
<reference evidence="7" key="1">
    <citation type="submission" date="2019-08" db="EMBL/GenBank/DDBJ databases">
        <authorList>
            <person name="Kucharzyk K."/>
            <person name="Murdoch R.W."/>
            <person name="Higgins S."/>
            <person name="Loffler F."/>
        </authorList>
    </citation>
    <scope>NUCLEOTIDE SEQUENCE</scope>
</reference>
<dbReference type="InterPro" id="IPR003602">
    <property type="entry name" value="Topo_IA_DNA-bd_dom"/>
</dbReference>
<dbReference type="PROSITE" id="PS00396">
    <property type="entry name" value="TOPO_IA_1"/>
    <property type="match status" value="1"/>
</dbReference>